<gene>
    <name evidence="1" type="ORF">SAMN02927914_05880</name>
</gene>
<dbReference type="Proteomes" id="UP000198588">
    <property type="component" value="Unassembled WGS sequence"/>
</dbReference>
<evidence type="ECO:0000313" key="1">
    <source>
        <dbReference type="EMBL" id="SDA97419.1"/>
    </source>
</evidence>
<dbReference type="EMBL" id="FMXM01000026">
    <property type="protein sequence ID" value="SDA97419.1"/>
    <property type="molecule type" value="Genomic_DNA"/>
</dbReference>
<dbReference type="RefSeq" id="WP_208604690.1">
    <property type="nucleotide sequence ID" value="NZ_FMXM01000026.1"/>
</dbReference>
<organism evidence="1 2">
    <name type="scientific">Mesorhizobium qingshengii</name>
    <dbReference type="NCBI Taxonomy" id="1165689"/>
    <lineage>
        <taxon>Bacteria</taxon>
        <taxon>Pseudomonadati</taxon>
        <taxon>Pseudomonadota</taxon>
        <taxon>Alphaproteobacteria</taxon>
        <taxon>Hyphomicrobiales</taxon>
        <taxon>Phyllobacteriaceae</taxon>
        <taxon>Mesorhizobium</taxon>
    </lineage>
</organism>
<accession>A0A1G5ZRK7</accession>
<reference evidence="1 2" key="1">
    <citation type="submission" date="2016-10" db="EMBL/GenBank/DDBJ databases">
        <authorList>
            <person name="de Groot N.N."/>
        </authorList>
    </citation>
    <scope>NUCLEOTIDE SEQUENCE [LARGE SCALE GENOMIC DNA]</scope>
    <source>
        <strain evidence="1 2">CGMCC 1.12097</strain>
    </source>
</reference>
<proteinExistence type="predicted"/>
<protein>
    <submittedName>
        <fullName evidence="1">Uncharacterized protein</fullName>
    </submittedName>
</protein>
<name>A0A1G5ZRK7_9HYPH</name>
<evidence type="ECO:0000313" key="2">
    <source>
        <dbReference type="Proteomes" id="UP000198588"/>
    </source>
</evidence>
<sequence length="45" mass="4791">MIASAFWIRGETAIETANPETGTLCPELTFETVESAFTTLAGAKN</sequence>
<dbReference type="AlphaFoldDB" id="A0A1G5ZRK7"/>
<dbReference type="STRING" id="1165689.SAMN02927914_05880"/>